<dbReference type="SUPFAM" id="SSF56281">
    <property type="entry name" value="Metallo-hydrolase/oxidoreductase"/>
    <property type="match status" value="1"/>
</dbReference>
<evidence type="ECO:0000313" key="1">
    <source>
        <dbReference type="EMBL" id="MFC3713464.1"/>
    </source>
</evidence>
<dbReference type="Proteomes" id="UP001595615">
    <property type="component" value="Unassembled WGS sequence"/>
</dbReference>
<protein>
    <submittedName>
        <fullName evidence="1">DUF4336 domain-containing protein</fullName>
    </submittedName>
</protein>
<dbReference type="RefSeq" id="WP_380861982.1">
    <property type="nucleotide sequence ID" value="NZ_JBHRXV010000011.1"/>
</dbReference>
<comment type="caution">
    <text evidence="1">The sequence shown here is derived from an EMBL/GenBank/DDBJ whole genome shotgun (WGS) entry which is preliminary data.</text>
</comment>
<organism evidence="1 2">
    <name type="scientific">Sphingoaurantiacus capsulatus</name>
    <dbReference type="NCBI Taxonomy" id="1771310"/>
    <lineage>
        <taxon>Bacteria</taxon>
        <taxon>Pseudomonadati</taxon>
        <taxon>Pseudomonadota</taxon>
        <taxon>Alphaproteobacteria</taxon>
        <taxon>Sphingomonadales</taxon>
        <taxon>Sphingosinicellaceae</taxon>
        <taxon>Sphingoaurantiacus</taxon>
    </lineage>
</organism>
<dbReference type="Pfam" id="PF14234">
    <property type="entry name" value="DUF4336"/>
    <property type="match status" value="1"/>
</dbReference>
<dbReference type="InterPro" id="IPR025638">
    <property type="entry name" value="DUF4336"/>
</dbReference>
<sequence length="240" mass="26720">MDGNRPLLMPLGKDIWLANGAEAMVAGFRYPTRMAVIRLAGARLLLWSPVRPTPALRAAVEALGEIAHLVAPNSLHHLSIADWQRAYPSARTWAPPGLRRKRPDLTFDADLGDVAPAEWAVEVDQVAVRGNLITTELVFFHRVSRTVLFTDLLQHFDRGWFSGWRAMVARLDLMTAPHPEVPRKFRMAFVDRAAARGAIERILAWPIETLVMAHGAPVSPGGRAAVERAFRWLRPNAPLP</sequence>
<dbReference type="EMBL" id="JBHRXV010000011">
    <property type="protein sequence ID" value="MFC3713464.1"/>
    <property type="molecule type" value="Genomic_DNA"/>
</dbReference>
<dbReference type="PANTHER" id="PTHR33835">
    <property type="entry name" value="YALI0C07656P"/>
    <property type="match status" value="1"/>
</dbReference>
<dbReference type="PANTHER" id="PTHR33835:SF1">
    <property type="entry name" value="METALLO-BETA-LACTAMASE DOMAIN-CONTAINING PROTEIN"/>
    <property type="match status" value="1"/>
</dbReference>
<evidence type="ECO:0000313" key="2">
    <source>
        <dbReference type="Proteomes" id="UP001595615"/>
    </source>
</evidence>
<proteinExistence type="predicted"/>
<name>A0ABV7XBK2_9SPHN</name>
<dbReference type="InterPro" id="IPR036866">
    <property type="entry name" value="RibonucZ/Hydroxyglut_hydro"/>
</dbReference>
<gene>
    <name evidence="1" type="ORF">ACFOMD_12835</name>
</gene>
<reference evidence="2" key="1">
    <citation type="journal article" date="2019" name="Int. J. Syst. Evol. Microbiol.">
        <title>The Global Catalogue of Microorganisms (GCM) 10K type strain sequencing project: providing services to taxonomists for standard genome sequencing and annotation.</title>
        <authorList>
            <consortium name="The Broad Institute Genomics Platform"/>
            <consortium name="The Broad Institute Genome Sequencing Center for Infectious Disease"/>
            <person name="Wu L."/>
            <person name="Ma J."/>
        </authorList>
    </citation>
    <scope>NUCLEOTIDE SEQUENCE [LARGE SCALE GENOMIC DNA]</scope>
    <source>
        <strain evidence="2">KCTC 42644</strain>
    </source>
</reference>
<keyword evidence="2" id="KW-1185">Reference proteome</keyword>
<accession>A0ABV7XBK2</accession>